<dbReference type="AlphaFoldDB" id="A0A0A6Q085"/>
<name>A0A0A6Q085_CLOBU</name>
<evidence type="ECO:0000313" key="3">
    <source>
        <dbReference type="Proteomes" id="UP000238081"/>
    </source>
</evidence>
<reference evidence="2 3" key="1">
    <citation type="submission" date="2016-01" db="EMBL/GenBank/DDBJ databases">
        <title>Characterization of the Clostridium difficile lineages that are prevalent in Hong Kong and China.</title>
        <authorList>
            <person name="Kwok J.S.-L."/>
            <person name="Lam W.-Y."/>
            <person name="Ip M."/>
            <person name="Chan T.-F."/>
            <person name="Hawkey P.M."/>
            <person name="Tsui S.K.-W."/>
        </authorList>
    </citation>
    <scope>NUCLEOTIDE SEQUENCE [LARGE SCALE GENOMIC DNA]</scope>
    <source>
        <strain evidence="2 3">300064</strain>
    </source>
</reference>
<dbReference type="EMBL" id="LRDH01000173">
    <property type="protein sequence ID" value="PPV11913.1"/>
    <property type="molecule type" value="Genomic_DNA"/>
</dbReference>
<dbReference type="Gene3D" id="3.20.20.80">
    <property type="entry name" value="Glycosidases"/>
    <property type="match status" value="1"/>
</dbReference>
<evidence type="ECO:0000313" key="2">
    <source>
        <dbReference type="EMBL" id="PPV11913.1"/>
    </source>
</evidence>
<dbReference type="InterPro" id="IPR029070">
    <property type="entry name" value="Chitinase_insertion_sf"/>
</dbReference>
<keyword evidence="1" id="KW-0732">Signal</keyword>
<dbReference type="RefSeq" id="WP_043662271.1">
    <property type="nucleotide sequence ID" value="NZ_JSEG01000003.1"/>
</dbReference>
<evidence type="ECO:0000256" key="1">
    <source>
        <dbReference type="SAM" id="SignalP"/>
    </source>
</evidence>
<comment type="caution">
    <text evidence="2">The sequence shown here is derived from an EMBL/GenBank/DDBJ whole genome shotgun (WGS) entry which is preliminary data.</text>
</comment>
<dbReference type="Gene3D" id="3.10.50.10">
    <property type="match status" value="1"/>
</dbReference>
<dbReference type="GO" id="GO:0016787">
    <property type="term" value="F:hydrolase activity"/>
    <property type="evidence" value="ECO:0007669"/>
    <property type="project" value="UniProtKB-KW"/>
</dbReference>
<dbReference type="InterPro" id="IPR017853">
    <property type="entry name" value="GH"/>
</dbReference>
<feature type="chain" id="PRO_5007388000" evidence="1">
    <location>
        <begin position="28"/>
        <end position="343"/>
    </location>
</feature>
<keyword evidence="2" id="KW-0378">Hydrolase</keyword>
<accession>A0A0A6Q085</accession>
<dbReference type="PANTHER" id="PTHR46066:SF2">
    <property type="entry name" value="CHITINASE DOMAIN-CONTAINING PROTEIN 1"/>
    <property type="match status" value="1"/>
</dbReference>
<organism evidence="2 3">
    <name type="scientific">Clostridium butyricum</name>
    <dbReference type="NCBI Taxonomy" id="1492"/>
    <lineage>
        <taxon>Bacteria</taxon>
        <taxon>Bacillati</taxon>
        <taxon>Bacillota</taxon>
        <taxon>Clostridia</taxon>
        <taxon>Eubacteriales</taxon>
        <taxon>Clostridiaceae</taxon>
        <taxon>Clostridium</taxon>
    </lineage>
</organism>
<dbReference type="PANTHER" id="PTHR46066">
    <property type="entry name" value="CHITINASE DOMAIN-CONTAINING PROTEIN 1 FAMILY MEMBER"/>
    <property type="match status" value="1"/>
</dbReference>
<dbReference type="Proteomes" id="UP000238081">
    <property type="component" value="Unassembled WGS sequence"/>
</dbReference>
<dbReference type="SUPFAM" id="SSF51445">
    <property type="entry name" value="(Trans)glycosidases"/>
    <property type="match status" value="1"/>
</dbReference>
<feature type="signal peptide" evidence="1">
    <location>
        <begin position="1"/>
        <end position="27"/>
    </location>
</feature>
<dbReference type="PROSITE" id="PS51257">
    <property type="entry name" value="PROKAR_LIPOPROTEIN"/>
    <property type="match status" value="1"/>
</dbReference>
<gene>
    <name evidence="2" type="ORF">AWN73_06295</name>
</gene>
<protein>
    <submittedName>
        <fullName evidence="2">Glycosyl hydrolase</fullName>
    </submittedName>
</protein>
<sequence>MKNKQKYMLMFSLITSIFIFLGCTANKDVNNETISENRNSIFDESIGKISAWAAYWNLDVDEEVSILGSQLGSVSYFEAYFDNKYEIIIPDELLKYFNETKSENYEKYITFVNDVKKDDNKFSLKDINLLKEILSDSELQNKYVNDITSIAINNGFDGIEIDFEGIKNNIELWNKYIEFINKLYYYCEKYNLKLRIILEPNTPIEDINFGEGPVYVMMCYNLHGSSTKPGEKANPEFINNLIDKMEKVPGTKDFAVASGGFDWDENGKTTSVDEKKAEELLEKYKSEKKRDSTSGCIYFEYIDESNIKHEVWYADKDTLNKWMKVIRERGHKVSLWRLGGNKF</sequence>
<proteinExistence type="predicted"/>